<evidence type="ECO:0000259" key="1">
    <source>
        <dbReference type="SMART" id="SM00849"/>
    </source>
</evidence>
<dbReference type="InterPro" id="IPR001279">
    <property type="entry name" value="Metallo-B-lactamas"/>
</dbReference>
<dbReference type="InterPro" id="IPR037482">
    <property type="entry name" value="ST1585_MBL-fold"/>
</dbReference>
<comment type="caution">
    <text evidence="2">The sequence shown here is derived from an EMBL/GenBank/DDBJ whole genome shotgun (WGS) entry which is preliminary data.</text>
</comment>
<dbReference type="OrthoDB" id="9802991at2"/>
<dbReference type="Pfam" id="PF00753">
    <property type="entry name" value="Lactamase_B"/>
    <property type="match status" value="1"/>
</dbReference>
<keyword evidence="2" id="KW-0378">Hydrolase</keyword>
<dbReference type="PANTHER" id="PTHR42951">
    <property type="entry name" value="METALLO-BETA-LACTAMASE DOMAIN-CONTAINING"/>
    <property type="match status" value="1"/>
</dbReference>
<name>A0A318EN95_9GAMM</name>
<dbReference type="Gene3D" id="3.60.15.10">
    <property type="entry name" value="Ribonuclease Z/Hydroxyacylglutathione hydrolase-like"/>
    <property type="match status" value="1"/>
</dbReference>
<dbReference type="CDD" id="cd07726">
    <property type="entry name" value="ST1585-like_MBL-fold"/>
    <property type="match status" value="1"/>
</dbReference>
<proteinExistence type="predicted"/>
<dbReference type="EMBL" id="QICN01000001">
    <property type="protein sequence ID" value="PXV70966.1"/>
    <property type="molecule type" value="Genomic_DNA"/>
</dbReference>
<feature type="domain" description="Metallo-beta-lactamase" evidence="1">
    <location>
        <begin position="29"/>
        <end position="234"/>
    </location>
</feature>
<dbReference type="AlphaFoldDB" id="A0A318EN95"/>
<protein>
    <submittedName>
        <fullName evidence="2">Glyoxylase-like metal-dependent hydrolase (Beta-lactamase superfamily II)</fullName>
    </submittedName>
</protein>
<dbReference type="GO" id="GO:0016787">
    <property type="term" value="F:hydrolase activity"/>
    <property type="evidence" value="ECO:0007669"/>
    <property type="project" value="UniProtKB-KW"/>
</dbReference>
<dbReference type="InterPro" id="IPR036866">
    <property type="entry name" value="RibonucZ/Hydroxyglut_hydro"/>
</dbReference>
<dbReference type="PANTHER" id="PTHR42951:SF22">
    <property type="entry name" value="METALLO BETA-LACTAMASE SUPERFAMILY LIPOPROTEIN"/>
    <property type="match status" value="1"/>
</dbReference>
<organism evidence="2 3">
    <name type="scientific">Sinimarinibacterium flocculans</name>
    <dbReference type="NCBI Taxonomy" id="985250"/>
    <lineage>
        <taxon>Bacteria</taxon>
        <taxon>Pseudomonadati</taxon>
        <taxon>Pseudomonadota</taxon>
        <taxon>Gammaproteobacteria</taxon>
        <taxon>Nevskiales</taxon>
        <taxon>Nevskiaceae</taxon>
        <taxon>Sinimarinibacterium</taxon>
    </lineage>
</organism>
<sequence length="319" mass="34717">MSPSSQLPPTRDYDHGITCVDTLQERPGLACCYLLQRGDDVAFVEAGTAHGVPRLLALLEARGIARERVRYVIPTHVHLDHAGGAGVLMRELPAAKLVAHPRGARHLIDPSKLIAGAQAVYGTAAVQRMYGEIAPVPESRVIAAEDAARLPLGDAELQFIDSPGHARHHFCVWDPVSRGFFTGDTFGLSYREFDGPGGPFLFPTTTPVQFEPDAWMHTLDRLLSFAPQRMYLTHFGSVENVPQLAQTLRAGIERYRTIAGQLAAAPNRHAQLVAALVADALRELAMLDAPVSEARARKLLAFDMELNAQGLGVWLNGRA</sequence>
<dbReference type="RefSeq" id="WP_110263133.1">
    <property type="nucleotide sequence ID" value="NZ_CAKZQT010000028.1"/>
</dbReference>
<evidence type="ECO:0000313" key="2">
    <source>
        <dbReference type="EMBL" id="PXV70966.1"/>
    </source>
</evidence>
<dbReference type="SUPFAM" id="SSF56281">
    <property type="entry name" value="Metallo-hydrolase/oxidoreductase"/>
    <property type="match status" value="1"/>
</dbReference>
<keyword evidence="3" id="KW-1185">Reference proteome</keyword>
<accession>A0A318EN95</accession>
<dbReference type="Proteomes" id="UP000248330">
    <property type="component" value="Unassembled WGS sequence"/>
</dbReference>
<dbReference type="SMART" id="SM00849">
    <property type="entry name" value="Lactamase_B"/>
    <property type="match status" value="1"/>
</dbReference>
<reference evidence="2 3" key="1">
    <citation type="submission" date="2018-04" db="EMBL/GenBank/DDBJ databases">
        <title>Genomic Encyclopedia of Type Strains, Phase IV (KMG-IV): sequencing the most valuable type-strain genomes for metagenomic binning, comparative biology and taxonomic classification.</title>
        <authorList>
            <person name="Goeker M."/>
        </authorList>
    </citation>
    <scope>NUCLEOTIDE SEQUENCE [LARGE SCALE GENOMIC DNA]</scope>
    <source>
        <strain evidence="2 3">DSM 104150</strain>
    </source>
</reference>
<dbReference type="InterPro" id="IPR050855">
    <property type="entry name" value="NDM-1-like"/>
</dbReference>
<gene>
    <name evidence="2" type="ORF">C8D93_1014</name>
</gene>
<evidence type="ECO:0000313" key="3">
    <source>
        <dbReference type="Proteomes" id="UP000248330"/>
    </source>
</evidence>